<dbReference type="PROSITE" id="PS51257">
    <property type="entry name" value="PROKAR_LIPOPROTEIN"/>
    <property type="match status" value="1"/>
</dbReference>
<name>A0A2A4F5Z7_9BURK</name>
<dbReference type="RefSeq" id="WP_096717376.1">
    <property type="nucleotide sequence ID" value="NZ_MTZV01000002.1"/>
</dbReference>
<protein>
    <recommendedName>
        <fullName evidence="4">Autotransporter adhesin</fullName>
    </recommendedName>
</protein>
<evidence type="ECO:0008006" key="4">
    <source>
        <dbReference type="Google" id="ProtNLM"/>
    </source>
</evidence>
<organism evidence="2 3">
    <name type="scientific">Paraburkholderia acidicola</name>
    <dbReference type="NCBI Taxonomy" id="1912599"/>
    <lineage>
        <taxon>Bacteria</taxon>
        <taxon>Pseudomonadati</taxon>
        <taxon>Pseudomonadota</taxon>
        <taxon>Betaproteobacteria</taxon>
        <taxon>Burkholderiales</taxon>
        <taxon>Burkholderiaceae</taxon>
        <taxon>Paraburkholderia</taxon>
    </lineage>
</organism>
<dbReference type="AlphaFoldDB" id="A0A2A4F5Z7"/>
<dbReference type="EMBL" id="MTZV01000002">
    <property type="protein sequence ID" value="PCE27816.1"/>
    <property type="molecule type" value="Genomic_DNA"/>
</dbReference>
<evidence type="ECO:0000313" key="2">
    <source>
        <dbReference type="EMBL" id="PCE27816.1"/>
    </source>
</evidence>
<reference evidence="2 3" key="1">
    <citation type="submission" date="2017-01" db="EMBL/GenBank/DDBJ databases">
        <title>Whole-Genome Shotgun Sequencing of Two beta-Proteobacterial Species in Search of the Bulgecin Biosynthetic Cluster.</title>
        <authorList>
            <person name="Horsman M.E."/>
            <person name="Marous D.R."/>
            <person name="Li R."/>
            <person name="Oliver R.A."/>
            <person name="Byun B."/>
            <person name="Emrich S.J."/>
            <person name="Boggess B."/>
            <person name="Townsend C.A."/>
            <person name="Mobashery S."/>
        </authorList>
    </citation>
    <scope>NUCLEOTIDE SEQUENCE [LARGE SCALE GENOMIC DNA]</scope>
    <source>
        <strain evidence="2 3">ATCC 31363</strain>
    </source>
</reference>
<evidence type="ECO:0000313" key="3">
    <source>
        <dbReference type="Proteomes" id="UP000218022"/>
    </source>
</evidence>
<keyword evidence="1" id="KW-0732">Signal</keyword>
<dbReference type="Proteomes" id="UP000218022">
    <property type="component" value="Unassembled WGS sequence"/>
</dbReference>
<gene>
    <name evidence="2" type="ORF">BWP39_04730</name>
</gene>
<feature type="chain" id="PRO_5012517250" description="Autotransporter adhesin" evidence="1">
    <location>
        <begin position="33"/>
        <end position="210"/>
    </location>
</feature>
<comment type="caution">
    <text evidence="2">The sequence shown here is derived from an EMBL/GenBank/DDBJ whole genome shotgun (WGS) entry which is preliminary data.</text>
</comment>
<evidence type="ECO:0000256" key="1">
    <source>
        <dbReference type="SAM" id="SignalP"/>
    </source>
</evidence>
<proteinExistence type="predicted"/>
<accession>A0A2A4F5Z7</accession>
<feature type="signal peptide" evidence="1">
    <location>
        <begin position="1"/>
        <end position="32"/>
    </location>
</feature>
<sequence length="210" mass="20703">MSARRSSQRLSHTLVRTGSAVLAALFACSAYAQRVPIVSGAASIDAGAGVGMTGAVTVNEAAGLDNAQANQLTITSGNVVAVDNASAQSASVAAKVTSTTASIGSNAFSNSSGALMINQSAGAGNLQRNSVQVGTAAPGVETVSDRELSVTAAKNGGQGLSIGVHSVREATISNDAFKNVNGIVQINQTAGAGNATANSFVLRPPAGTLF</sequence>